<evidence type="ECO:0000313" key="6">
    <source>
        <dbReference type="EMBL" id="GGJ82768.1"/>
    </source>
</evidence>
<keyword evidence="2" id="KW-0973">c-di-GMP</keyword>
<dbReference type="PANTHER" id="PTHR44757">
    <property type="entry name" value="DIGUANYLATE CYCLASE DGCP"/>
    <property type="match status" value="1"/>
</dbReference>
<dbReference type="CDD" id="cd01948">
    <property type="entry name" value="EAL"/>
    <property type="match status" value="1"/>
</dbReference>
<dbReference type="CDD" id="cd01949">
    <property type="entry name" value="GGDEF"/>
    <property type="match status" value="1"/>
</dbReference>
<dbReference type="InterPro" id="IPR001633">
    <property type="entry name" value="EAL_dom"/>
</dbReference>
<dbReference type="InterPro" id="IPR043128">
    <property type="entry name" value="Rev_trsase/Diguanyl_cyclase"/>
</dbReference>
<protein>
    <recommendedName>
        <fullName evidence="1">cyclic-guanylate-specific phosphodiesterase</fullName>
        <ecNumber evidence="1">3.1.4.52</ecNumber>
    </recommendedName>
</protein>
<dbReference type="SUPFAM" id="SSF141868">
    <property type="entry name" value="EAL domain-like"/>
    <property type="match status" value="1"/>
</dbReference>
<dbReference type="Proteomes" id="UP000635983">
    <property type="component" value="Unassembled WGS sequence"/>
</dbReference>
<dbReference type="EC" id="3.1.4.52" evidence="1"/>
<dbReference type="PROSITE" id="PS50883">
    <property type="entry name" value="EAL"/>
    <property type="match status" value="1"/>
</dbReference>
<sequence length="689" mass="77715">MPRPIERSLSRKLLRTVLLYALLVGVALSCAQIFFDAYKVRGEVDADAQQILSMFREPSTQAIYSLDRQMALQVIEGMFNHEALLRAVIGHPDEMALAEKLRPLASHPLRWLTDAFLAPERAYSIRLEGAAPYSDYYGELSIALDTSPYGREFLTDSAIILGSGMLRAVAMALILYMIYQWLLTKPLSKIVQHLSRIDPSRPGAQKLPMLVGNEKNELGLWIDTANDLLDAIQHSHKLHREAEDRVQRLSRYDFLTGLPNRQQIQLQLDPLLESASRHQRRVAVLCVGLDDFKGVNEKYGYEIGDQLLVLLADRLRMGCGNIGTLARLGGDQFALVQSELEYPYEAAELAQRMLDEIDTPFPFEHESISLRATIGITLFPEDGDSAEKLLQKAEQTMTLAKVRSRNRYQFYIASVDLEMRRRRTLEQDLYSAIEQGELSLVYQPQIDYRDHRICGVEALLRWNHPQLGFVPPDQFIPLAEQNGSIVQIGEWVLDQACQQLREWLDQGFVIRMAVNLSTVQLHHAELPRLIDDLMRVYALPTGSLELEVTETGLMEDIASAAQHLASLRQSGALIAIDDFGTGYSSLSYLRSLPLDKIKVDRSFVNDLLESEDDAMIVKAIIQLARNLGMQVIAEGVESLAQEQYLIAQGCHEGQGYFYSKPLPAQGCLDFLREKNGHWPSIEASRPASH</sequence>
<dbReference type="FunFam" id="3.20.20.450:FF:000001">
    <property type="entry name" value="Cyclic di-GMP phosphodiesterase yahA"/>
    <property type="match status" value="1"/>
</dbReference>
<evidence type="ECO:0000256" key="3">
    <source>
        <dbReference type="SAM" id="Phobius"/>
    </source>
</evidence>
<dbReference type="SMART" id="SM00052">
    <property type="entry name" value="EAL"/>
    <property type="match status" value="1"/>
</dbReference>
<keyword evidence="3" id="KW-1133">Transmembrane helix</keyword>
<dbReference type="NCBIfam" id="TIGR00254">
    <property type="entry name" value="GGDEF"/>
    <property type="match status" value="1"/>
</dbReference>
<dbReference type="Pfam" id="PF00990">
    <property type="entry name" value="GGDEF"/>
    <property type="match status" value="1"/>
</dbReference>
<dbReference type="EMBL" id="BMPO01000001">
    <property type="protein sequence ID" value="GGJ82768.1"/>
    <property type="molecule type" value="Genomic_DNA"/>
</dbReference>
<dbReference type="SUPFAM" id="SSF55073">
    <property type="entry name" value="Nucleotide cyclase"/>
    <property type="match status" value="1"/>
</dbReference>
<organism evidence="6 7">
    <name type="scientific">Pseudomonas matsuisoli</name>
    <dbReference type="NCBI Taxonomy" id="1515666"/>
    <lineage>
        <taxon>Bacteria</taxon>
        <taxon>Pseudomonadati</taxon>
        <taxon>Pseudomonadota</taxon>
        <taxon>Gammaproteobacteria</taxon>
        <taxon>Pseudomonadales</taxon>
        <taxon>Pseudomonadaceae</taxon>
        <taxon>Pseudomonas</taxon>
    </lineage>
</organism>
<proteinExistence type="predicted"/>
<dbReference type="SMART" id="SM00267">
    <property type="entry name" value="GGDEF"/>
    <property type="match status" value="1"/>
</dbReference>
<name>A0A917PKY1_9PSED</name>
<dbReference type="AlphaFoldDB" id="A0A917PKY1"/>
<dbReference type="InterPro" id="IPR035919">
    <property type="entry name" value="EAL_sf"/>
</dbReference>
<keyword evidence="7" id="KW-1185">Reference proteome</keyword>
<keyword evidence="3" id="KW-0472">Membrane</keyword>
<dbReference type="Gene3D" id="3.20.20.450">
    <property type="entry name" value="EAL domain"/>
    <property type="match status" value="1"/>
</dbReference>
<comment type="caution">
    <text evidence="6">The sequence shown here is derived from an EMBL/GenBank/DDBJ whole genome shotgun (WGS) entry which is preliminary data.</text>
</comment>
<reference evidence="6" key="2">
    <citation type="submission" date="2020-09" db="EMBL/GenBank/DDBJ databases">
        <authorList>
            <person name="Sun Q."/>
            <person name="Ohkuma M."/>
        </authorList>
    </citation>
    <scope>NUCLEOTIDE SEQUENCE</scope>
    <source>
        <strain evidence="6">JCM 30078</strain>
    </source>
</reference>
<evidence type="ECO:0000259" key="4">
    <source>
        <dbReference type="PROSITE" id="PS50883"/>
    </source>
</evidence>
<dbReference type="Pfam" id="PF00563">
    <property type="entry name" value="EAL"/>
    <property type="match status" value="1"/>
</dbReference>
<dbReference type="RefSeq" id="WP_188981637.1">
    <property type="nucleotide sequence ID" value="NZ_BMPO01000001.1"/>
</dbReference>
<dbReference type="GO" id="GO:0071111">
    <property type="term" value="F:cyclic-guanylate-specific phosphodiesterase activity"/>
    <property type="evidence" value="ECO:0007669"/>
    <property type="project" value="UniProtKB-EC"/>
</dbReference>
<evidence type="ECO:0000256" key="2">
    <source>
        <dbReference type="ARBA" id="ARBA00022636"/>
    </source>
</evidence>
<dbReference type="PROSITE" id="PS50887">
    <property type="entry name" value="GGDEF"/>
    <property type="match status" value="1"/>
</dbReference>
<keyword evidence="3" id="KW-0812">Transmembrane</keyword>
<evidence type="ECO:0000256" key="1">
    <source>
        <dbReference type="ARBA" id="ARBA00012282"/>
    </source>
</evidence>
<dbReference type="PROSITE" id="PS51257">
    <property type="entry name" value="PROKAR_LIPOPROTEIN"/>
    <property type="match status" value="1"/>
</dbReference>
<dbReference type="Gene3D" id="3.30.70.270">
    <property type="match status" value="1"/>
</dbReference>
<gene>
    <name evidence="6" type="primary">bifA</name>
    <name evidence="6" type="ORF">GCM10009304_05990</name>
</gene>
<dbReference type="InterPro" id="IPR052155">
    <property type="entry name" value="Biofilm_reg_signaling"/>
</dbReference>
<feature type="domain" description="GGDEF" evidence="5">
    <location>
        <begin position="280"/>
        <end position="413"/>
    </location>
</feature>
<dbReference type="PANTHER" id="PTHR44757:SF2">
    <property type="entry name" value="BIOFILM ARCHITECTURE MAINTENANCE PROTEIN MBAA"/>
    <property type="match status" value="1"/>
</dbReference>
<feature type="transmembrane region" description="Helical" evidence="3">
    <location>
        <begin position="12"/>
        <end position="35"/>
    </location>
</feature>
<reference evidence="6" key="1">
    <citation type="journal article" date="2014" name="Int. J. Syst. Evol. Microbiol.">
        <title>Complete genome sequence of Corynebacterium casei LMG S-19264T (=DSM 44701T), isolated from a smear-ripened cheese.</title>
        <authorList>
            <consortium name="US DOE Joint Genome Institute (JGI-PGF)"/>
            <person name="Walter F."/>
            <person name="Albersmeier A."/>
            <person name="Kalinowski J."/>
            <person name="Ruckert C."/>
        </authorList>
    </citation>
    <scope>NUCLEOTIDE SEQUENCE</scope>
    <source>
        <strain evidence="6">JCM 30078</strain>
    </source>
</reference>
<accession>A0A917PKY1</accession>
<evidence type="ECO:0000313" key="7">
    <source>
        <dbReference type="Proteomes" id="UP000635983"/>
    </source>
</evidence>
<dbReference type="InterPro" id="IPR000160">
    <property type="entry name" value="GGDEF_dom"/>
</dbReference>
<evidence type="ECO:0000259" key="5">
    <source>
        <dbReference type="PROSITE" id="PS50887"/>
    </source>
</evidence>
<feature type="domain" description="EAL" evidence="4">
    <location>
        <begin position="422"/>
        <end position="675"/>
    </location>
</feature>
<dbReference type="InterPro" id="IPR029787">
    <property type="entry name" value="Nucleotide_cyclase"/>
</dbReference>